<comment type="pathway">
    <text evidence="2">Glycan biosynthesis; alginate biosynthesis.</text>
</comment>
<accession>A0A109JW70</accession>
<keyword evidence="7" id="KW-0016">Alginate biosynthesis</keyword>
<dbReference type="Proteomes" id="UP000068164">
    <property type="component" value="Unassembled WGS sequence"/>
</dbReference>
<dbReference type="EMBL" id="LNCD01000042">
    <property type="protein sequence ID" value="KWV56232.1"/>
    <property type="molecule type" value="Genomic_DNA"/>
</dbReference>
<comment type="caution">
    <text evidence="9">The sequence shown here is derived from an EMBL/GenBank/DDBJ whole genome shotgun (WGS) entry which is preliminary data.</text>
</comment>
<reference evidence="9 10" key="1">
    <citation type="submission" date="2015-11" db="EMBL/GenBank/DDBJ databases">
        <title>Draft Genome Sequence of the Strain BR 10423 (Rhizobium sp.) isolated from nodules of Mimosa pudica.</title>
        <authorList>
            <person name="Barauna A.C."/>
            <person name="Zilli J.E."/>
            <person name="Simoes-Araujo J.L."/>
            <person name="Reis V.M."/>
            <person name="James E.K."/>
            <person name="Reis F.B.Jr."/>
            <person name="Rouws L.F."/>
            <person name="Passos S.R."/>
            <person name="Gois S.R."/>
        </authorList>
    </citation>
    <scope>NUCLEOTIDE SEQUENCE [LARGE SCALE GENOMIC DNA]</scope>
    <source>
        <strain evidence="9 10">BR10423</strain>
    </source>
</reference>
<evidence type="ECO:0000256" key="8">
    <source>
        <dbReference type="SAM" id="SignalP"/>
    </source>
</evidence>
<evidence type="ECO:0000256" key="5">
    <source>
        <dbReference type="ARBA" id="ARBA00022729"/>
    </source>
</evidence>
<evidence type="ECO:0000313" key="9">
    <source>
        <dbReference type="EMBL" id="KWV56232.1"/>
    </source>
</evidence>
<gene>
    <name evidence="9" type="ORF">AS026_35520</name>
</gene>
<evidence type="ECO:0000256" key="6">
    <source>
        <dbReference type="ARBA" id="ARBA00022764"/>
    </source>
</evidence>
<evidence type="ECO:0000256" key="2">
    <source>
        <dbReference type="ARBA" id="ARBA00005182"/>
    </source>
</evidence>
<dbReference type="RefSeq" id="WP_062369516.1">
    <property type="nucleotide sequence ID" value="NZ_LNCD01000042.1"/>
</dbReference>
<dbReference type="UniPathway" id="UPA00286"/>
<evidence type="ECO:0000256" key="7">
    <source>
        <dbReference type="ARBA" id="ARBA00022841"/>
    </source>
</evidence>
<dbReference type="AlphaFoldDB" id="A0A109JW70"/>
<organism evidence="9 10">
    <name type="scientific">Rhizobium altiplani</name>
    <dbReference type="NCBI Taxonomy" id="1864509"/>
    <lineage>
        <taxon>Bacteria</taxon>
        <taxon>Pseudomonadati</taxon>
        <taxon>Pseudomonadota</taxon>
        <taxon>Alphaproteobacteria</taxon>
        <taxon>Hyphomicrobiales</taxon>
        <taxon>Rhizobiaceae</taxon>
        <taxon>Rhizobium/Agrobacterium group</taxon>
        <taxon>Rhizobium</taxon>
    </lineage>
</organism>
<proteinExistence type="inferred from homology"/>
<evidence type="ECO:0000256" key="1">
    <source>
        <dbReference type="ARBA" id="ARBA00004418"/>
    </source>
</evidence>
<evidence type="ECO:0000313" key="10">
    <source>
        <dbReference type="Proteomes" id="UP000068164"/>
    </source>
</evidence>
<dbReference type="InterPro" id="IPR035422">
    <property type="entry name" value="AlgF"/>
</dbReference>
<comment type="subcellular location">
    <subcellularLocation>
        <location evidence="1">Periplasm</location>
    </subcellularLocation>
</comment>
<comment type="similarity">
    <text evidence="3">Belongs to the AlgF family.</text>
</comment>
<keyword evidence="10" id="KW-1185">Reference proteome</keyword>
<feature type="chain" id="PRO_5007137236" description="Alginate biosynthesis protein AlgF" evidence="8">
    <location>
        <begin position="27"/>
        <end position="212"/>
    </location>
</feature>
<dbReference type="Pfam" id="PF11182">
    <property type="entry name" value="AlgF"/>
    <property type="match status" value="1"/>
</dbReference>
<dbReference type="GO" id="GO:0042597">
    <property type="term" value="C:periplasmic space"/>
    <property type="evidence" value="ECO:0007669"/>
    <property type="project" value="UniProtKB-SubCell"/>
</dbReference>
<feature type="signal peptide" evidence="8">
    <location>
        <begin position="1"/>
        <end position="26"/>
    </location>
</feature>
<keyword evidence="5 8" id="KW-0732">Signal</keyword>
<keyword evidence="6" id="KW-0574">Periplasm</keyword>
<evidence type="ECO:0000256" key="3">
    <source>
        <dbReference type="ARBA" id="ARBA00010033"/>
    </source>
</evidence>
<dbReference type="OrthoDB" id="8390419at2"/>
<dbReference type="GO" id="GO:0042121">
    <property type="term" value="P:alginic acid biosynthetic process"/>
    <property type="evidence" value="ECO:0007669"/>
    <property type="project" value="UniProtKB-UniPathway"/>
</dbReference>
<evidence type="ECO:0000256" key="4">
    <source>
        <dbReference type="ARBA" id="ARBA00013964"/>
    </source>
</evidence>
<sequence>MGRARAFGIFAAGTLLVASIHSAGLAQDSGLYGKPMDPNSSFIRVLDATASSAIIAGASIEHFSDGVSPYVNVKPGEVEMSLGAKTATVTAEPGKYYTYAALADGQTKLYTDAVKDDPSKAQVYLYNLSDLKAVDLVVPAAKATALKAVAQGDAQSVSLRAPLSLSFAIQEGGKTVAETGKVDLKRRSGFTIVLSGSAGKYRVIALENYLNQ</sequence>
<protein>
    <recommendedName>
        <fullName evidence="4">Alginate biosynthesis protein AlgF</fullName>
    </recommendedName>
</protein>
<name>A0A109JW70_9HYPH</name>